<name>A0AAV6QU88_SOLSE</name>
<accession>A0AAV6QU88</accession>
<keyword evidence="5" id="KW-0378">Hydrolase</keyword>
<keyword evidence="5" id="KW-0540">Nuclease</keyword>
<dbReference type="InterPro" id="IPR020821">
    <property type="entry name" value="ENPP1-3/EXOG-like_nuc-like"/>
</dbReference>
<dbReference type="InterPro" id="IPR001604">
    <property type="entry name" value="Endo_G_ENPP1-like_dom"/>
</dbReference>
<dbReference type="GO" id="GO:0003676">
    <property type="term" value="F:nucleic acid binding"/>
    <property type="evidence" value="ECO:0007669"/>
    <property type="project" value="InterPro"/>
</dbReference>
<comment type="caution">
    <text evidence="5">The sequence shown here is derived from an EMBL/GenBank/DDBJ whole genome shotgun (WGS) entry which is preliminary data.</text>
</comment>
<gene>
    <name evidence="5" type="ORF">JOB18_002665</name>
</gene>
<evidence type="ECO:0000256" key="2">
    <source>
        <dbReference type="SAM" id="SignalP"/>
    </source>
</evidence>
<dbReference type="EMBL" id="JAGKHQ010000015">
    <property type="protein sequence ID" value="KAG7495612.1"/>
    <property type="molecule type" value="Genomic_DNA"/>
</dbReference>
<feature type="domain" description="DNA/RNA non-specific endonuclease/pyrophosphatase/phosphodiesterase" evidence="4">
    <location>
        <begin position="64"/>
        <end position="290"/>
    </location>
</feature>
<evidence type="ECO:0000259" key="3">
    <source>
        <dbReference type="SMART" id="SM00477"/>
    </source>
</evidence>
<keyword evidence="6" id="KW-1185">Reference proteome</keyword>
<feature type="compositionally biased region" description="Basic residues" evidence="1">
    <location>
        <begin position="96"/>
        <end position="130"/>
    </location>
</feature>
<feature type="signal peptide" evidence="2">
    <location>
        <begin position="1"/>
        <end position="19"/>
    </location>
</feature>
<dbReference type="GO" id="GO:0004519">
    <property type="term" value="F:endonuclease activity"/>
    <property type="evidence" value="ECO:0007669"/>
    <property type="project" value="UniProtKB-KW"/>
</dbReference>
<keyword evidence="2" id="KW-0732">Signal</keyword>
<dbReference type="PANTHER" id="PTHR21472">
    <property type="entry name" value="ENDONUCLEASE DOMAIN-CONTAINING 1 PROTEIN ENDOD1"/>
    <property type="match status" value="1"/>
</dbReference>
<dbReference type="GO" id="GO:0016787">
    <property type="term" value="F:hydrolase activity"/>
    <property type="evidence" value="ECO:0007669"/>
    <property type="project" value="InterPro"/>
</dbReference>
<dbReference type="Pfam" id="PF01223">
    <property type="entry name" value="Endonuclease_NS"/>
    <property type="match status" value="1"/>
</dbReference>
<dbReference type="SMART" id="SM00892">
    <property type="entry name" value="Endonuclease_NS"/>
    <property type="match status" value="1"/>
</dbReference>
<feature type="region of interest" description="Disordered" evidence="1">
    <location>
        <begin position="92"/>
        <end position="131"/>
    </location>
</feature>
<evidence type="ECO:0000256" key="1">
    <source>
        <dbReference type="SAM" id="MobiDB-lite"/>
    </source>
</evidence>
<keyword evidence="5" id="KW-0255">Endonuclease</keyword>
<protein>
    <submittedName>
        <fullName evidence="5">Endonuclease domain-containing 1 protein-like</fullName>
    </submittedName>
</protein>
<dbReference type="AlphaFoldDB" id="A0AAV6QU88"/>
<dbReference type="Proteomes" id="UP000693946">
    <property type="component" value="Linkage Group LG3"/>
</dbReference>
<evidence type="ECO:0000313" key="6">
    <source>
        <dbReference type="Proteomes" id="UP000693946"/>
    </source>
</evidence>
<reference evidence="5 6" key="1">
    <citation type="journal article" date="2021" name="Sci. Rep.">
        <title>Chromosome anchoring in Senegalese sole (Solea senegalensis) reveals sex-associated markers and genome rearrangements in flatfish.</title>
        <authorList>
            <person name="Guerrero-Cozar I."/>
            <person name="Gomez-Garrido J."/>
            <person name="Berbel C."/>
            <person name="Martinez-Blanch J.F."/>
            <person name="Alioto T."/>
            <person name="Claros M.G."/>
            <person name="Gagnaire P.A."/>
            <person name="Manchado M."/>
        </authorList>
    </citation>
    <scope>NUCLEOTIDE SEQUENCE [LARGE SCALE GENOMIC DNA]</scope>
    <source>
        <strain evidence="5">Sse05_10M</strain>
    </source>
</reference>
<organism evidence="5 6">
    <name type="scientific">Solea senegalensis</name>
    <name type="common">Senegalese sole</name>
    <dbReference type="NCBI Taxonomy" id="28829"/>
    <lineage>
        <taxon>Eukaryota</taxon>
        <taxon>Metazoa</taxon>
        <taxon>Chordata</taxon>
        <taxon>Craniata</taxon>
        <taxon>Vertebrata</taxon>
        <taxon>Euteleostomi</taxon>
        <taxon>Actinopterygii</taxon>
        <taxon>Neopterygii</taxon>
        <taxon>Teleostei</taxon>
        <taxon>Neoteleostei</taxon>
        <taxon>Acanthomorphata</taxon>
        <taxon>Carangaria</taxon>
        <taxon>Pleuronectiformes</taxon>
        <taxon>Pleuronectoidei</taxon>
        <taxon>Soleidae</taxon>
        <taxon>Solea</taxon>
    </lineage>
</organism>
<evidence type="ECO:0000259" key="4">
    <source>
        <dbReference type="SMART" id="SM00892"/>
    </source>
</evidence>
<dbReference type="SMART" id="SM00477">
    <property type="entry name" value="NUC"/>
    <property type="match status" value="1"/>
</dbReference>
<dbReference type="GO" id="GO:0046872">
    <property type="term" value="F:metal ion binding"/>
    <property type="evidence" value="ECO:0007669"/>
    <property type="project" value="InterPro"/>
</dbReference>
<proteinExistence type="predicted"/>
<feature type="chain" id="PRO_5043551943" evidence="2">
    <location>
        <begin position="20"/>
        <end position="301"/>
    </location>
</feature>
<sequence>MRRLLSLAALLLSIDPTEAEVVDDLAKCSDFFLFGTPPEIQGILEDGKILAQNRYKPICQTLDDMRTFVTLYDTANKIPVFSAYRYHRTDPNICRPKLKNNPRNKKQRNKKQRNKRKRNKRKRNKRKRNYQWKIEPQLEDIKNNINMKPSHHTMRHQAGNSNYSGCGNLGYSRGHLLPSSYGKTKHEKMSTFTLTNIVPQREKFNQGSWQKMEECVKCLLDEYCIDNNGQTEVLLVLSQIPFSQIPPSFVLVLHRWRKPAFIHCCTSCVDLNENNQLCHRLSRCVTVRLFRKHFGFLRAVT</sequence>
<feature type="domain" description="ENPP1-3/EXOG-like endonuclease/phosphodiesterase" evidence="3">
    <location>
        <begin position="65"/>
        <end position="297"/>
    </location>
</feature>
<dbReference type="PANTHER" id="PTHR21472:SF15">
    <property type="entry name" value="ENDONUCLEASE DOMAIN-CONTAINING 1 PROTEIN-RELATED"/>
    <property type="match status" value="1"/>
</dbReference>
<dbReference type="InterPro" id="IPR039015">
    <property type="entry name" value="ENDOD1"/>
</dbReference>
<evidence type="ECO:0000313" key="5">
    <source>
        <dbReference type="EMBL" id="KAG7495612.1"/>
    </source>
</evidence>